<keyword evidence="2" id="KW-1185">Reference proteome</keyword>
<accession>A0A4C1Z0U4</accession>
<proteinExistence type="predicted"/>
<evidence type="ECO:0000313" key="2">
    <source>
        <dbReference type="Proteomes" id="UP000299102"/>
    </source>
</evidence>
<organism evidence="1 2">
    <name type="scientific">Eumeta variegata</name>
    <name type="common">Bagworm moth</name>
    <name type="synonym">Eumeta japonica</name>
    <dbReference type="NCBI Taxonomy" id="151549"/>
    <lineage>
        <taxon>Eukaryota</taxon>
        <taxon>Metazoa</taxon>
        <taxon>Ecdysozoa</taxon>
        <taxon>Arthropoda</taxon>
        <taxon>Hexapoda</taxon>
        <taxon>Insecta</taxon>
        <taxon>Pterygota</taxon>
        <taxon>Neoptera</taxon>
        <taxon>Endopterygota</taxon>
        <taxon>Lepidoptera</taxon>
        <taxon>Glossata</taxon>
        <taxon>Ditrysia</taxon>
        <taxon>Tineoidea</taxon>
        <taxon>Psychidae</taxon>
        <taxon>Oiketicinae</taxon>
        <taxon>Eumeta</taxon>
    </lineage>
</organism>
<reference evidence="1 2" key="1">
    <citation type="journal article" date="2019" name="Commun. Biol.">
        <title>The bagworm genome reveals a unique fibroin gene that provides high tensile strength.</title>
        <authorList>
            <person name="Kono N."/>
            <person name="Nakamura H."/>
            <person name="Ohtoshi R."/>
            <person name="Tomita M."/>
            <person name="Numata K."/>
            <person name="Arakawa K."/>
        </authorList>
    </citation>
    <scope>NUCLEOTIDE SEQUENCE [LARGE SCALE GENOMIC DNA]</scope>
</reference>
<comment type="caution">
    <text evidence="1">The sequence shown here is derived from an EMBL/GenBank/DDBJ whole genome shotgun (WGS) entry which is preliminary data.</text>
</comment>
<dbReference type="OrthoDB" id="412793at2759"/>
<dbReference type="Proteomes" id="UP000299102">
    <property type="component" value="Unassembled WGS sequence"/>
</dbReference>
<dbReference type="EMBL" id="BGZK01001540">
    <property type="protein sequence ID" value="GBP81958.1"/>
    <property type="molecule type" value="Genomic_DNA"/>
</dbReference>
<dbReference type="AlphaFoldDB" id="A0A4C1Z0U4"/>
<evidence type="ECO:0000313" key="1">
    <source>
        <dbReference type="EMBL" id="GBP81958.1"/>
    </source>
</evidence>
<protein>
    <submittedName>
        <fullName evidence="1">Uncharacterized protein</fullName>
    </submittedName>
</protein>
<name>A0A4C1Z0U4_EUMVA</name>
<sequence>MREEGSLYSQRFSRRKEAVDTFKMHVLEIPQSEWKKCYKNGFSVCKSASIIMNQRGCEYVGFILSERLSECANRYDCENPKILRLRVKIVSTQIFILSIYTPDMFNPLVEQKEFWAIMRDKLV</sequence>
<gene>
    <name evidence="1" type="ORF">EVAR_62777_1</name>
</gene>